<evidence type="ECO:0000313" key="2">
    <source>
        <dbReference type="EMBL" id="KAJ7774048.1"/>
    </source>
</evidence>
<organism evidence="2 3">
    <name type="scientific">Mycena metata</name>
    <dbReference type="NCBI Taxonomy" id="1033252"/>
    <lineage>
        <taxon>Eukaryota</taxon>
        <taxon>Fungi</taxon>
        <taxon>Dikarya</taxon>
        <taxon>Basidiomycota</taxon>
        <taxon>Agaricomycotina</taxon>
        <taxon>Agaricomycetes</taxon>
        <taxon>Agaricomycetidae</taxon>
        <taxon>Agaricales</taxon>
        <taxon>Marasmiineae</taxon>
        <taxon>Mycenaceae</taxon>
        <taxon>Mycena</taxon>
    </lineage>
</organism>
<dbReference type="AlphaFoldDB" id="A0AAD7NSR0"/>
<evidence type="ECO:0000313" key="3">
    <source>
        <dbReference type="Proteomes" id="UP001215598"/>
    </source>
</evidence>
<feature type="region of interest" description="Disordered" evidence="1">
    <location>
        <begin position="116"/>
        <end position="139"/>
    </location>
</feature>
<protein>
    <submittedName>
        <fullName evidence="2">Uncharacterized protein</fullName>
    </submittedName>
</protein>
<name>A0AAD7NSR0_9AGAR</name>
<evidence type="ECO:0000256" key="1">
    <source>
        <dbReference type="SAM" id="MobiDB-lite"/>
    </source>
</evidence>
<dbReference type="Proteomes" id="UP001215598">
    <property type="component" value="Unassembled WGS sequence"/>
</dbReference>
<feature type="compositionally biased region" description="Polar residues" evidence="1">
    <location>
        <begin position="120"/>
        <end position="135"/>
    </location>
</feature>
<proteinExistence type="predicted"/>
<sequence>MFEGELWLSRLHSSPIRDIGAPQLAAEVLNYGAVTDFKQSRVPGVLTKIPTVQPTPFARKAGSRAVTPHVNSYDIPVLFNVQASVNWVMNIHQVEYKQPEDYKTLNEANIGIEEFKPNSARGTSQRPRGTGASITQPPPRQCRVTARQCRGKSRHDLRQLAAAVCGIYAVAAVCGTCLRQFWHFAAAIVLHAAAVALATCDTFEIVCNSPFGTVTNLPSHCGTSGSCQRHSWGTAAITCSTFNGLKCVFIHLPESTPSPTIHH</sequence>
<gene>
    <name evidence="2" type="ORF">B0H16DRAFT_1450852</name>
</gene>
<comment type="caution">
    <text evidence="2">The sequence shown here is derived from an EMBL/GenBank/DDBJ whole genome shotgun (WGS) entry which is preliminary data.</text>
</comment>
<dbReference type="EMBL" id="JARKIB010000012">
    <property type="protein sequence ID" value="KAJ7774048.1"/>
    <property type="molecule type" value="Genomic_DNA"/>
</dbReference>
<accession>A0AAD7NSR0</accession>
<keyword evidence="3" id="KW-1185">Reference proteome</keyword>
<reference evidence="2" key="1">
    <citation type="submission" date="2023-03" db="EMBL/GenBank/DDBJ databases">
        <title>Massive genome expansion in bonnet fungi (Mycena s.s.) driven by repeated elements and novel gene families across ecological guilds.</title>
        <authorList>
            <consortium name="Lawrence Berkeley National Laboratory"/>
            <person name="Harder C.B."/>
            <person name="Miyauchi S."/>
            <person name="Viragh M."/>
            <person name="Kuo A."/>
            <person name="Thoen E."/>
            <person name="Andreopoulos B."/>
            <person name="Lu D."/>
            <person name="Skrede I."/>
            <person name="Drula E."/>
            <person name="Henrissat B."/>
            <person name="Morin E."/>
            <person name="Kohler A."/>
            <person name="Barry K."/>
            <person name="LaButti K."/>
            <person name="Morin E."/>
            <person name="Salamov A."/>
            <person name="Lipzen A."/>
            <person name="Mereny Z."/>
            <person name="Hegedus B."/>
            <person name="Baldrian P."/>
            <person name="Stursova M."/>
            <person name="Weitz H."/>
            <person name="Taylor A."/>
            <person name="Grigoriev I.V."/>
            <person name="Nagy L.G."/>
            <person name="Martin F."/>
            <person name="Kauserud H."/>
        </authorList>
    </citation>
    <scope>NUCLEOTIDE SEQUENCE</scope>
    <source>
        <strain evidence="2">CBHHK182m</strain>
    </source>
</reference>